<evidence type="ECO:0000313" key="8">
    <source>
        <dbReference type="Proteomes" id="UP000475249"/>
    </source>
</evidence>
<feature type="domain" description="D-isomer specific 2-hydroxyacid dehydrogenase NAD-binding" evidence="6">
    <location>
        <begin position="109"/>
        <end position="297"/>
    </location>
</feature>
<dbReference type="PROSITE" id="PS00670">
    <property type="entry name" value="D_2_HYDROXYACID_DH_2"/>
    <property type="match status" value="1"/>
</dbReference>
<dbReference type="RefSeq" id="WP_161434970.1">
    <property type="nucleotide sequence ID" value="NZ_WXYO01000003.1"/>
</dbReference>
<dbReference type="Proteomes" id="UP000475249">
    <property type="component" value="Unassembled WGS sequence"/>
</dbReference>
<evidence type="ECO:0000256" key="2">
    <source>
        <dbReference type="ARBA" id="ARBA00023002"/>
    </source>
</evidence>
<dbReference type="InterPro" id="IPR006140">
    <property type="entry name" value="D-isomer_DH_NAD-bd"/>
</dbReference>
<gene>
    <name evidence="7" type="ORF">GTQ38_07990</name>
</gene>
<sequence length="335" mass="37432">MKLLVYSAKDFEIPYLEEANQGRHQLSFTSVSLDSHTAMQAVGFRAISIFSGDDASMLVLQKLWDFGVRYISIRSSGYNNIHIKAAKRFGFKVANAPDYSPHAIAEHTMALLLSLNRKIIQADKRIRSGNFLLDGLDGFNLHNKTVGIIGTGNIGRVMAKIFHGFGCKILANDLNPDSSLTELCQVRYTDLETLLRSSDIVSLHIPLTYENYYFINKARLGMMKSSSILLNTARGAVVDTRALIEALINRGIGGYAADVYEHERRLFFKDHSTKGISDELFKKLIDLPNVLITPHQAFVTHEALKRISEITLGNISSWENDEVCSNELGFETLIS</sequence>
<evidence type="ECO:0000259" key="6">
    <source>
        <dbReference type="Pfam" id="PF02826"/>
    </source>
</evidence>
<dbReference type="CDD" id="cd12183">
    <property type="entry name" value="LDH_like_2"/>
    <property type="match status" value="1"/>
</dbReference>
<comment type="similarity">
    <text evidence="1 4">Belongs to the D-isomer specific 2-hydroxyacid dehydrogenase family.</text>
</comment>
<dbReference type="Gene3D" id="3.40.50.720">
    <property type="entry name" value="NAD(P)-binding Rossmann-like Domain"/>
    <property type="match status" value="2"/>
</dbReference>
<dbReference type="SUPFAM" id="SSF52283">
    <property type="entry name" value="Formate/glycerate dehydrogenase catalytic domain-like"/>
    <property type="match status" value="1"/>
</dbReference>
<evidence type="ECO:0000256" key="1">
    <source>
        <dbReference type="ARBA" id="ARBA00005854"/>
    </source>
</evidence>
<dbReference type="AlphaFoldDB" id="A0A6L9EB16"/>
<dbReference type="InterPro" id="IPR029753">
    <property type="entry name" value="D-isomer_DH_CS"/>
</dbReference>
<evidence type="ECO:0000256" key="4">
    <source>
        <dbReference type="RuleBase" id="RU003719"/>
    </source>
</evidence>
<comment type="caution">
    <text evidence="7">The sequence shown here is derived from an EMBL/GenBank/DDBJ whole genome shotgun (WGS) entry which is preliminary data.</text>
</comment>
<name>A0A6L9EB16_9FLAO</name>
<evidence type="ECO:0000313" key="7">
    <source>
        <dbReference type="EMBL" id="NAS11936.1"/>
    </source>
</evidence>
<organism evidence="7 8">
    <name type="scientific">Poritiphilus flavus</name>
    <dbReference type="NCBI Taxonomy" id="2697053"/>
    <lineage>
        <taxon>Bacteria</taxon>
        <taxon>Pseudomonadati</taxon>
        <taxon>Bacteroidota</taxon>
        <taxon>Flavobacteriia</taxon>
        <taxon>Flavobacteriales</taxon>
        <taxon>Flavobacteriaceae</taxon>
        <taxon>Poritiphilus</taxon>
    </lineage>
</organism>
<keyword evidence="8" id="KW-1185">Reference proteome</keyword>
<protein>
    <submittedName>
        <fullName evidence="7">2-hydroxyacid dehydrogenase</fullName>
    </submittedName>
</protein>
<dbReference type="Pfam" id="PF02826">
    <property type="entry name" value="2-Hacid_dh_C"/>
    <property type="match status" value="1"/>
</dbReference>
<reference evidence="7 8" key="1">
    <citation type="submission" date="2020-01" db="EMBL/GenBank/DDBJ databases">
        <title>Bacteria diversity of Porities sp.</title>
        <authorList>
            <person name="Wang G."/>
        </authorList>
    </citation>
    <scope>NUCLEOTIDE SEQUENCE [LARGE SCALE GENOMIC DNA]</scope>
    <source>
        <strain evidence="7 8">R33</strain>
    </source>
</reference>
<dbReference type="SUPFAM" id="SSF51735">
    <property type="entry name" value="NAD(P)-binding Rossmann-fold domains"/>
    <property type="match status" value="1"/>
</dbReference>
<keyword evidence="2 4" id="KW-0560">Oxidoreductase</keyword>
<dbReference type="PROSITE" id="PS00671">
    <property type="entry name" value="D_2_HYDROXYACID_DH_3"/>
    <property type="match status" value="1"/>
</dbReference>
<dbReference type="InterPro" id="IPR058205">
    <property type="entry name" value="D-LDH-like"/>
</dbReference>
<dbReference type="PANTHER" id="PTHR43026">
    <property type="entry name" value="2-HYDROXYACID DEHYDROGENASE HOMOLOG 1-RELATED"/>
    <property type="match status" value="1"/>
</dbReference>
<evidence type="ECO:0000256" key="3">
    <source>
        <dbReference type="ARBA" id="ARBA00023027"/>
    </source>
</evidence>
<feature type="domain" description="D-isomer specific 2-hydroxyacid dehydrogenase catalytic" evidence="5">
    <location>
        <begin position="4"/>
        <end position="327"/>
    </location>
</feature>
<dbReference type="InterPro" id="IPR006139">
    <property type="entry name" value="D-isomer_2_OHA_DH_cat_dom"/>
</dbReference>
<proteinExistence type="inferred from homology"/>
<dbReference type="EMBL" id="WXYO01000003">
    <property type="protein sequence ID" value="NAS11936.1"/>
    <property type="molecule type" value="Genomic_DNA"/>
</dbReference>
<keyword evidence="3" id="KW-0520">NAD</keyword>
<dbReference type="GO" id="GO:0008720">
    <property type="term" value="F:D-lactate dehydrogenase (NAD+) activity"/>
    <property type="evidence" value="ECO:0007669"/>
    <property type="project" value="TreeGrafter"/>
</dbReference>
<evidence type="ECO:0000259" key="5">
    <source>
        <dbReference type="Pfam" id="PF00389"/>
    </source>
</evidence>
<dbReference type="Pfam" id="PF00389">
    <property type="entry name" value="2-Hacid_dh"/>
    <property type="match status" value="1"/>
</dbReference>
<dbReference type="InterPro" id="IPR036291">
    <property type="entry name" value="NAD(P)-bd_dom_sf"/>
</dbReference>
<dbReference type="PANTHER" id="PTHR43026:SF1">
    <property type="entry name" value="2-HYDROXYACID DEHYDROGENASE HOMOLOG 1-RELATED"/>
    <property type="match status" value="1"/>
</dbReference>
<accession>A0A6L9EB16</accession>
<dbReference type="GO" id="GO:0051287">
    <property type="term" value="F:NAD binding"/>
    <property type="evidence" value="ECO:0007669"/>
    <property type="project" value="InterPro"/>
</dbReference>